<feature type="transmembrane region" description="Helical" evidence="2">
    <location>
        <begin position="74"/>
        <end position="94"/>
    </location>
</feature>
<dbReference type="EMBL" id="BSTJ01000001">
    <property type="protein sequence ID" value="GLY72058.1"/>
    <property type="molecule type" value="Genomic_DNA"/>
</dbReference>
<sequence length="116" mass="12920">MTERVTVTVRGARRRGPRRRPPDEHLEPGAARVRSLIRTQARLALATLTIVFLLLAGLPMLFACAPGLSHVRLLGVRLPWLILCGGVQPVWVVAAHRHVRLAERAERAFTEPARPE</sequence>
<dbReference type="RefSeq" id="WP_285566782.1">
    <property type="nucleotide sequence ID" value="NZ_BSTJ01000001.1"/>
</dbReference>
<gene>
    <name evidence="3" type="ORF">Airi01_003250</name>
    <name evidence="4" type="ORF">Airi02_007870</name>
</gene>
<reference evidence="4" key="2">
    <citation type="submission" date="2023-03" db="EMBL/GenBank/DDBJ databases">
        <title>Actinoallomurus iriomotensis NBRC 103684.</title>
        <authorList>
            <person name="Ichikawa N."/>
            <person name="Sato H."/>
            <person name="Tonouchi N."/>
        </authorList>
    </citation>
    <scope>NUCLEOTIDE SEQUENCE</scope>
    <source>
        <strain evidence="4">NBRC 103684</strain>
    </source>
</reference>
<keyword evidence="2" id="KW-0472">Membrane</keyword>
<feature type="transmembrane region" description="Helical" evidence="2">
    <location>
        <begin position="43"/>
        <end position="68"/>
    </location>
</feature>
<organism evidence="3 6">
    <name type="scientific">Actinoallomurus iriomotensis</name>
    <dbReference type="NCBI Taxonomy" id="478107"/>
    <lineage>
        <taxon>Bacteria</taxon>
        <taxon>Bacillati</taxon>
        <taxon>Actinomycetota</taxon>
        <taxon>Actinomycetes</taxon>
        <taxon>Streptosporangiales</taxon>
        <taxon>Thermomonosporaceae</taxon>
        <taxon>Actinoallomurus</taxon>
    </lineage>
</organism>
<feature type="compositionally biased region" description="Low complexity" evidence="1">
    <location>
        <begin position="1"/>
        <end position="10"/>
    </location>
</feature>
<protein>
    <recommendedName>
        <fullName evidence="7">DUF485 domain-containing protein</fullName>
    </recommendedName>
</protein>
<keyword evidence="5" id="KW-1185">Reference proteome</keyword>
<dbReference type="Proteomes" id="UP001165135">
    <property type="component" value="Unassembled WGS sequence"/>
</dbReference>
<evidence type="ECO:0000256" key="2">
    <source>
        <dbReference type="SAM" id="Phobius"/>
    </source>
</evidence>
<dbReference type="AlphaFoldDB" id="A0A9W6RAK9"/>
<evidence type="ECO:0000313" key="3">
    <source>
        <dbReference type="EMBL" id="GLY72058.1"/>
    </source>
</evidence>
<evidence type="ECO:0000256" key="1">
    <source>
        <dbReference type="SAM" id="MobiDB-lite"/>
    </source>
</evidence>
<comment type="caution">
    <text evidence="3">The sequence shown here is derived from an EMBL/GenBank/DDBJ whole genome shotgun (WGS) entry which is preliminary data.</text>
</comment>
<evidence type="ECO:0008006" key="7">
    <source>
        <dbReference type="Google" id="ProtNLM"/>
    </source>
</evidence>
<dbReference type="Proteomes" id="UP001165074">
    <property type="component" value="Unassembled WGS sequence"/>
</dbReference>
<dbReference type="EMBL" id="BSTK01000001">
    <property type="protein sequence ID" value="GLY82857.1"/>
    <property type="molecule type" value="Genomic_DNA"/>
</dbReference>
<keyword evidence="2" id="KW-0812">Transmembrane</keyword>
<evidence type="ECO:0000313" key="4">
    <source>
        <dbReference type="EMBL" id="GLY82857.1"/>
    </source>
</evidence>
<keyword evidence="2" id="KW-1133">Transmembrane helix</keyword>
<proteinExistence type="predicted"/>
<feature type="region of interest" description="Disordered" evidence="1">
    <location>
        <begin position="1"/>
        <end position="27"/>
    </location>
</feature>
<reference evidence="3" key="1">
    <citation type="submission" date="2023-03" db="EMBL/GenBank/DDBJ databases">
        <title>Actinoallomurus iriomotensis NBRC 103681.</title>
        <authorList>
            <person name="Ichikawa N."/>
            <person name="Sato H."/>
            <person name="Tonouchi N."/>
        </authorList>
    </citation>
    <scope>NUCLEOTIDE SEQUENCE</scope>
    <source>
        <strain evidence="3">NBRC 103681</strain>
    </source>
</reference>
<evidence type="ECO:0000313" key="5">
    <source>
        <dbReference type="Proteomes" id="UP001165074"/>
    </source>
</evidence>
<accession>A0A9W6RAK9</accession>
<evidence type="ECO:0000313" key="6">
    <source>
        <dbReference type="Proteomes" id="UP001165135"/>
    </source>
</evidence>
<name>A0A9W6RAK9_9ACTN</name>